<gene>
    <name evidence="2" type="ORF">NZ35_22465</name>
</gene>
<evidence type="ECO:0000313" key="3">
    <source>
        <dbReference type="Proteomes" id="UP000030564"/>
    </source>
</evidence>
<dbReference type="Proteomes" id="UP000030564">
    <property type="component" value="Unassembled WGS sequence"/>
</dbReference>
<comment type="caution">
    <text evidence="2">The sequence shown here is derived from an EMBL/GenBank/DDBJ whole genome shotgun (WGS) entry which is preliminary data.</text>
</comment>
<dbReference type="OrthoDB" id="7025429at2"/>
<protein>
    <submittedName>
        <fullName evidence="2">Uncharacterized protein</fullName>
    </submittedName>
</protein>
<dbReference type="PATRIC" id="fig|587753.9.peg.3153"/>
<organism evidence="2 3">
    <name type="scientific">Pseudomonas chlororaphis</name>
    <dbReference type="NCBI Taxonomy" id="587753"/>
    <lineage>
        <taxon>Bacteria</taxon>
        <taxon>Pseudomonadati</taxon>
        <taxon>Pseudomonadota</taxon>
        <taxon>Gammaproteobacteria</taxon>
        <taxon>Pseudomonadales</taxon>
        <taxon>Pseudomonadaceae</taxon>
        <taxon>Pseudomonas</taxon>
    </lineage>
</organism>
<proteinExistence type="predicted"/>
<feature type="region of interest" description="Disordered" evidence="1">
    <location>
        <begin position="1"/>
        <end position="23"/>
    </location>
</feature>
<name>A0A0A6D8M8_9PSED</name>
<evidence type="ECO:0000313" key="2">
    <source>
        <dbReference type="EMBL" id="KHA71092.1"/>
    </source>
</evidence>
<accession>A0A0A6D8M8</accession>
<reference evidence="2 3" key="1">
    <citation type="submission" date="2014-10" db="EMBL/GenBank/DDBJ databases">
        <title>Draft genome sequence of Pseudomonas chlororaphis EA105.</title>
        <authorList>
            <person name="McCully L.M."/>
            <person name="Bitzer A.S."/>
            <person name="Spence C."/>
            <person name="Bais H."/>
            <person name="Silby M.W."/>
        </authorList>
    </citation>
    <scope>NUCLEOTIDE SEQUENCE [LARGE SCALE GENOMIC DNA]</scope>
    <source>
        <strain evidence="2 3">EA105</strain>
    </source>
</reference>
<sequence>MSDKREKLTTSNPDGLEDVSATQSISEEEFKSIDSAQTVTKTLRVSVGNFIGDLTFSYWWKHGGGLFYCYSSQYRITQLVNQGGNKANLHFSFDSRQWWGNDSPDAMWQDGEWHSYPRGGWIAANGRARVFIRYIFDRGDASDPVGSNEIWVDFSI</sequence>
<dbReference type="EMBL" id="JSFK01000026">
    <property type="protein sequence ID" value="KHA71092.1"/>
    <property type="molecule type" value="Genomic_DNA"/>
</dbReference>
<evidence type="ECO:0000256" key="1">
    <source>
        <dbReference type="SAM" id="MobiDB-lite"/>
    </source>
</evidence>
<dbReference type="AlphaFoldDB" id="A0A0A6D8M8"/>